<protein>
    <recommendedName>
        <fullName evidence="8">Type II toxin-antitoxin system HipA family toxin</fullName>
    </recommendedName>
</protein>
<dbReference type="InterPro" id="IPR052028">
    <property type="entry name" value="HipA_Ser/Thr_kinase"/>
</dbReference>
<evidence type="ECO:0000313" key="6">
    <source>
        <dbReference type="EMBL" id="GGC12946.1"/>
    </source>
</evidence>
<evidence type="ECO:0008006" key="8">
    <source>
        <dbReference type="Google" id="ProtNLM"/>
    </source>
</evidence>
<dbReference type="InterPro" id="IPR017508">
    <property type="entry name" value="HipA_N1"/>
</dbReference>
<organism evidence="6 7">
    <name type="scientific">Marivita lacus</name>
    <dbReference type="NCBI Taxonomy" id="1323742"/>
    <lineage>
        <taxon>Bacteria</taxon>
        <taxon>Pseudomonadati</taxon>
        <taxon>Pseudomonadota</taxon>
        <taxon>Alphaproteobacteria</taxon>
        <taxon>Rhodobacterales</taxon>
        <taxon>Roseobacteraceae</taxon>
        <taxon>Marivita</taxon>
    </lineage>
</organism>
<evidence type="ECO:0000259" key="5">
    <source>
        <dbReference type="Pfam" id="PF13657"/>
    </source>
</evidence>
<feature type="domain" description="HipA N-terminal subdomain 1" evidence="5">
    <location>
        <begin position="15"/>
        <end position="115"/>
    </location>
</feature>
<sequence length="424" mass="46633">MPTRRIDVRIGDRAVPVGELIFEADGTRETAAFTYHESWLALKRAFPISPDMPLGAAPFYGRRDGERFALPLSMTDTAPDSWGRKIIELLRGTQYLTELDYLLESDDRLRIGALRYFDGPGAEATALAPPRADGVNVPRLHDLDEVIRQARAFEEDPAGYARRRAELVGGDLLAEAVGSLGGARPKVNARDREGALWIVKLPKIDDDYAVARAEVMTLRLAGEVGIDACVADILNTSQRFPAALIRRFDRVGADHSDRVPFISAQTFLGLSGTAASSYEDLAMAMRRHCVDPAGQITELYRRMVFGILIRNTDDHLRNHGFLRAPGGWRLSPAFDINPEHRPGGRMQTAISEIHGNLPSIDAALDASAFFDIDRRTAEQMTGDMARHIAGAWRRIGGQLGMDARDFSAVGAAIETEDLAKACRL</sequence>
<dbReference type="Proteomes" id="UP000645462">
    <property type="component" value="Unassembled WGS sequence"/>
</dbReference>
<keyword evidence="3" id="KW-0418">Kinase</keyword>
<dbReference type="EMBL" id="BMFC01000009">
    <property type="protein sequence ID" value="GGC12946.1"/>
    <property type="molecule type" value="Genomic_DNA"/>
</dbReference>
<dbReference type="RefSeq" id="WP_188483052.1">
    <property type="nucleotide sequence ID" value="NZ_BMFC01000009.1"/>
</dbReference>
<gene>
    <name evidence="6" type="ORF">GCM10011363_32080</name>
</gene>
<feature type="domain" description="HipA-like C-terminal" evidence="4">
    <location>
        <begin position="179"/>
        <end position="392"/>
    </location>
</feature>
<comment type="caution">
    <text evidence="6">The sequence shown here is derived from an EMBL/GenBank/DDBJ whole genome shotgun (WGS) entry which is preliminary data.</text>
</comment>
<dbReference type="Gene3D" id="1.10.1070.20">
    <property type="match status" value="1"/>
</dbReference>
<dbReference type="PANTHER" id="PTHR37419:SF8">
    <property type="entry name" value="TOXIN YJJJ"/>
    <property type="match status" value="1"/>
</dbReference>
<evidence type="ECO:0000256" key="3">
    <source>
        <dbReference type="ARBA" id="ARBA00022777"/>
    </source>
</evidence>
<accession>A0ABQ1KY03</accession>
<evidence type="ECO:0000259" key="4">
    <source>
        <dbReference type="Pfam" id="PF07804"/>
    </source>
</evidence>
<name>A0ABQ1KY03_9RHOB</name>
<evidence type="ECO:0000313" key="7">
    <source>
        <dbReference type="Proteomes" id="UP000645462"/>
    </source>
</evidence>
<comment type="similarity">
    <text evidence="1">Belongs to the HipA Ser/Thr kinase family.</text>
</comment>
<keyword evidence="7" id="KW-1185">Reference proteome</keyword>
<dbReference type="Pfam" id="PF13657">
    <property type="entry name" value="Couple_hipA"/>
    <property type="match status" value="1"/>
</dbReference>
<dbReference type="Pfam" id="PF07804">
    <property type="entry name" value="HipA_C"/>
    <property type="match status" value="1"/>
</dbReference>
<evidence type="ECO:0000256" key="1">
    <source>
        <dbReference type="ARBA" id="ARBA00010164"/>
    </source>
</evidence>
<keyword evidence="2" id="KW-0808">Transferase</keyword>
<proteinExistence type="inferred from homology"/>
<dbReference type="InterPro" id="IPR012893">
    <property type="entry name" value="HipA-like_C"/>
</dbReference>
<reference evidence="7" key="1">
    <citation type="journal article" date="2019" name="Int. J. Syst. Evol. Microbiol.">
        <title>The Global Catalogue of Microorganisms (GCM) 10K type strain sequencing project: providing services to taxonomists for standard genome sequencing and annotation.</title>
        <authorList>
            <consortium name="The Broad Institute Genomics Platform"/>
            <consortium name="The Broad Institute Genome Sequencing Center for Infectious Disease"/>
            <person name="Wu L."/>
            <person name="Ma J."/>
        </authorList>
    </citation>
    <scope>NUCLEOTIDE SEQUENCE [LARGE SCALE GENOMIC DNA]</scope>
    <source>
        <strain evidence="7">CGMCC 1.12478</strain>
    </source>
</reference>
<dbReference type="PANTHER" id="PTHR37419">
    <property type="entry name" value="SERINE/THREONINE-PROTEIN KINASE TOXIN HIPA"/>
    <property type="match status" value="1"/>
</dbReference>
<evidence type="ECO:0000256" key="2">
    <source>
        <dbReference type="ARBA" id="ARBA00022679"/>
    </source>
</evidence>